<dbReference type="OrthoDB" id="269766at2157"/>
<feature type="domain" description="DUF8130" evidence="2">
    <location>
        <begin position="297"/>
        <end position="433"/>
    </location>
</feature>
<evidence type="ECO:0000313" key="4">
    <source>
        <dbReference type="Proteomes" id="UP000198848"/>
    </source>
</evidence>
<sequence>MHRRTVLATAGFAAVAGCIADPSNPSPGTDPTPSETDEIPSTFDATLSFPSYVLSMSEQLADEASSGQITDFADLEEPVAETLEEAIDDGPYETEEADDDVLEGLFGLQYVERGGTVYEISYSMPEYVVSSRDVSEDEVDSDRTISAMDDTLRVMGVDNRETIRAVNAVLEPFRGSTNEGGASDHDYRATILDDHLEEFLETYDYVVYPSDGDDEPEPEGYVELELDHEDPGPPYTVSVTEVTDEQRYGRPVVDVATYPDPAADALHAAAERRSLRTDERPEGIDVALEDDAYVRIGDGVYEPALESVDHDAVPVSLEITDVDSDDRAFTLEVSADDEPISLFSGAPEPFGVVGAYPVTEDGDASTDDGRAILWTDTYEEDGHVHVGERDGEPSIGVNDIGITTRLEPGDSMSEIYEIRDEWGFEGGHYRFEDALSVEWGGDLEGPSDDTESSSYPFVVSLAVPEFDS</sequence>
<dbReference type="Proteomes" id="UP000198848">
    <property type="component" value="Unassembled WGS sequence"/>
</dbReference>
<dbReference type="STRING" id="1095778.SAMN04489842_3732"/>
<dbReference type="RefSeq" id="WP_090385187.1">
    <property type="nucleotide sequence ID" value="NZ_FNLC01000005.1"/>
</dbReference>
<protein>
    <recommendedName>
        <fullName evidence="2">DUF8130 domain-containing protein</fullName>
    </recommendedName>
</protein>
<dbReference type="Pfam" id="PF26451">
    <property type="entry name" value="DUF8130"/>
    <property type="match status" value="1"/>
</dbReference>
<reference evidence="4" key="1">
    <citation type="submission" date="2016-10" db="EMBL/GenBank/DDBJ databases">
        <authorList>
            <person name="Varghese N."/>
            <person name="Submissions S."/>
        </authorList>
    </citation>
    <scope>NUCLEOTIDE SEQUENCE [LARGE SCALE GENOMIC DNA]</scope>
    <source>
        <strain evidence="4">DSM 24767</strain>
    </source>
</reference>
<dbReference type="EMBL" id="FNLC01000005">
    <property type="protein sequence ID" value="SDR40030.1"/>
    <property type="molecule type" value="Genomic_DNA"/>
</dbReference>
<evidence type="ECO:0000313" key="3">
    <source>
        <dbReference type="EMBL" id="SDR40030.1"/>
    </source>
</evidence>
<name>A0A1H1IR05_NATTX</name>
<feature type="region of interest" description="Disordered" evidence="1">
    <location>
        <begin position="19"/>
        <end position="39"/>
    </location>
</feature>
<gene>
    <name evidence="3" type="ORF">SAMN04489842_3732</name>
</gene>
<dbReference type="InterPro" id="IPR058443">
    <property type="entry name" value="DUF8130"/>
</dbReference>
<organism evidence="3 4">
    <name type="scientific">Natronobacterium texcoconense</name>
    <dbReference type="NCBI Taxonomy" id="1095778"/>
    <lineage>
        <taxon>Archaea</taxon>
        <taxon>Methanobacteriati</taxon>
        <taxon>Methanobacteriota</taxon>
        <taxon>Stenosarchaea group</taxon>
        <taxon>Halobacteria</taxon>
        <taxon>Halobacteriales</taxon>
        <taxon>Natrialbaceae</taxon>
        <taxon>Natronobacterium</taxon>
    </lineage>
</organism>
<evidence type="ECO:0000256" key="1">
    <source>
        <dbReference type="SAM" id="MobiDB-lite"/>
    </source>
</evidence>
<dbReference type="PROSITE" id="PS51257">
    <property type="entry name" value="PROKAR_LIPOPROTEIN"/>
    <property type="match status" value="1"/>
</dbReference>
<keyword evidence="4" id="KW-1185">Reference proteome</keyword>
<accession>A0A1H1IR05</accession>
<dbReference type="AlphaFoldDB" id="A0A1H1IR05"/>
<proteinExistence type="predicted"/>
<evidence type="ECO:0000259" key="2">
    <source>
        <dbReference type="Pfam" id="PF26451"/>
    </source>
</evidence>